<reference evidence="2" key="1">
    <citation type="submission" date="2023-07" db="EMBL/GenBank/DDBJ databases">
        <title>Thauera sp. CAU 1555 isolated from sand of Yaerae Beach.</title>
        <authorList>
            <person name="Kim W."/>
        </authorList>
    </citation>
    <scope>NUCLEOTIDE SEQUENCE [LARGE SCALE GENOMIC DNA]</scope>
    <source>
        <strain evidence="2">CAU 1555</strain>
    </source>
</reference>
<sequence length="508" mass="55295">MQASERQSAPVEGALTWLATEPDDDPVADLAALRGHFGRVRDPAVPSAEFASCLEQFDLRVLDICERFRARLLDAPLPLPADLRLPTEGLIDALLDLAAGFQRVLEDVRSRWLGGQRSDAHALIVRAMRLSAEAYLFACMIGAPAPAGFWLRTYALLAVAVRIEDEGGEDGGKAGPALATAQAIMAVAALQPESLTGRELVWVRDYLDGAESETQIGQRRVGDANSLYWMDPEADAPPTALSRRAAPEGEGLFYFNSGALAADVARRLEWLELRIAQAEVVGLERDVDLLNADGPALPAGLTPVEALSLLRRMHERWSAPPHRVAPRRQHEYTVQVCAGLRAIWEMFRRGEAQARIAEWMVCNESPGGYAIMSVSGVSGVLSAGMVLALRPDAGKPWSLCIVRWIRSDNADQVELGLQVVAHGGTAATIAFRGGDVKTILPALILPPLSGVRHNPAVLVKTGSYASRRFVLVRDLEQRLYVAQGRVISLDMQTANIELLQYEIDPYPI</sequence>
<keyword evidence="2" id="KW-1185">Reference proteome</keyword>
<evidence type="ECO:0000313" key="2">
    <source>
        <dbReference type="Proteomes" id="UP000603602"/>
    </source>
</evidence>
<proteinExistence type="predicted"/>
<accession>A0ABR9B9Y0</accession>
<name>A0ABR9B9Y0_9RHOO</name>
<comment type="caution">
    <text evidence="1">The sequence shown here is derived from an EMBL/GenBank/DDBJ whole genome shotgun (WGS) entry which is preliminary data.</text>
</comment>
<protein>
    <submittedName>
        <fullName evidence="1">Uncharacterized protein</fullName>
    </submittedName>
</protein>
<dbReference type="Proteomes" id="UP000603602">
    <property type="component" value="Unassembled WGS sequence"/>
</dbReference>
<organism evidence="1 2">
    <name type="scientific">Thauera sedimentorum</name>
    <dbReference type="NCBI Taxonomy" id="2767595"/>
    <lineage>
        <taxon>Bacteria</taxon>
        <taxon>Pseudomonadati</taxon>
        <taxon>Pseudomonadota</taxon>
        <taxon>Betaproteobacteria</taxon>
        <taxon>Rhodocyclales</taxon>
        <taxon>Zoogloeaceae</taxon>
        <taxon>Thauera</taxon>
    </lineage>
</organism>
<evidence type="ECO:0000313" key="1">
    <source>
        <dbReference type="EMBL" id="MBD8502026.1"/>
    </source>
</evidence>
<dbReference type="EMBL" id="JACYTO010000001">
    <property type="protein sequence ID" value="MBD8502026.1"/>
    <property type="molecule type" value="Genomic_DNA"/>
</dbReference>
<gene>
    <name evidence="1" type="ORF">IFO67_03960</name>
</gene>
<dbReference type="RefSeq" id="WP_187716829.1">
    <property type="nucleotide sequence ID" value="NZ_JACTAH010000001.1"/>
</dbReference>